<sequence length="296" mass="29335">MQLLFSESITPTSKVITGTAAGWLGDKSKTAAGNVGSCTSPNGTAAGVTGSVGSVYPAPGAGGSGVGTGPQSCTSSNLPNGVGEITWQNTDNTSSYTSFDWQFGVTASGATFTGQITSSTAVWASVGDRFVVELTKFTQNGGSGTGLVPIVSCFMPGGVSQDDITGIFQLYTPVAGPLPSIAVSPGPCTVSGSHVSWTDTVTGTNFPPSSSVVLRDTGFITGSGSGNATVISFGMSSTSVTVVTDSSGNFTANIFVTVDVGGTQPQGTIEQNADFVAAVSTAGIAANNGGPNYCVA</sequence>
<dbReference type="Proteomes" id="UP001500711">
    <property type="component" value="Unassembled WGS sequence"/>
</dbReference>
<reference evidence="2" key="1">
    <citation type="journal article" date="2019" name="Int. J. Syst. Evol. Microbiol.">
        <title>The Global Catalogue of Microorganisms (GCM) 10K type strain sequencing project: providing services to taxonomists for standard genome sequencing and annotation.</title>
        <authorList>
            <consortium name="The Broad Institute Genomics Platform"/>
            <consortium name="The Broad Institute Genome Sequencing Center for Infectious Disease"/>
            <person name="Wu L."/>
            <person name="Ma J."/>
        </authorList>
    </citation>
    <scope>NUCLEOTIDE SEQUENCE [LARGE SCALE GENOMIC DNA]</scope>
    <source>
        <strain evidence="2">JCM 17494</strain>
    </source>
</reference>
<evidence type="ECO:0000313" key="2">
    <source>
        <dbReference type="Proteomes" id="UP001500711"/>
    </source>
</evidence>
<gene>
    <name evidence="1" type="ORF">GCM10022267_91570</name>
</gene>
<protein>
    <submittedName>
        <fullName evidence="1">Uncharacterized protein</fullName>
    </submittedName>
</protein>
<accession>A0ABP7CI37</accession>
<comment type="caution">
    <text evidence="1">The sequence shown here is derived from an EMBL/GenBank/DDBJ whole genome shotgun (WGS) entry which is preliminary data.</text>
</comment>
<name>A0ABP7CI37_9PSEU</name>
<keyword evidence="2" id="KW-1185">Reference proteome</keyword>
<organism evidence="1 2">
    <name type="scientific">Lentzea roselyniae</name>
    <dbReference type="NCBI Taxonomy" id="531940"/>
    <lineage>
        <taxon>Bacteria</taxon>
        <taxon>Bacillati</taxon>
        <taxon>Actinomycetota</taxon>
        <taxon>Actinomycetes</taxon>
        <taxon>Pseudonocardiales</taxon>
        <taxon>Pseudonocardiaceae</taxon>
        <taxon>Lentzea</taxon>
    </lineage>
</organism>
<evidence type="ECO:0000313" key="1">
    <source>
        <dbReference type="EMBL" id="GAA3691083.1"/>
    </source>
</evidence>
<dbReference type="EMBL" id="BAABBE010000108">
    <property type="protein sequence ID" value="GAA3691083.1"/>
    <property type="molecule type" value="Genomic_DNA"/>
</dbReference>
<proteinExistence type="predicted"/>